<evidence type="ECO:0000256" key="1">
    <source>
        <dbReference type="SAM" id="MobiDB-lite"/>
    </source>
</evidence>
<evidence type="ECO:0000313" key="3">
    <source>
        <dbReference type="Proteomes" id="UP000198372"/>
    </source>
</evidence>
<protein>
    <submittedName>
        <fullName evidence="2">BQ2448_5908 protein</fullName>
    </submittedName>
</protein>
<dbReference type="Proteomes" id="UP000198372">
    <property type="component" value="Unassembled WGS sequence"/>
</dbReference>
<proteinExistence type="predicted"/>
<feature type="region of interest" description="Disordered" evidence="1">
    <location>
        <begin position="1"/>
        <end position="114"/>
    </location>
</feature>
<feature type="compositionally biased region" description="Low complexity" evidence="1">
    <location>
        <begin position="1"/>
        <end position="16"/>
    </location>
</feature>
<accession>A0A238EZH9</accession>
<feature type="compositionally biased region" description="Basic and acidic residues" evidence="1">
    <location>
        <begin position="104"/>
        <end position="114"/>
    </location>
</feature>
<feature type="compositionally biased region" description="Polar residues" evidence="1">
    <location>
        <begin position="49"/>
        <end position="73"/>
    </location>
</feature>
<sequence length="114" mass="12074">MSLSRYTTLSSPPTSTQPIHPLRPRSASSYPPPPSSASPGSPKEVTLSPRLTQLQPSISSSGDNGALSSTTSMTGSRNRPRRTTSSSGTTAVPGMTLMHKTKQGAKDDAMIRWF</sequence>
<dbReference type="EMBL" id="FMSP01000001">
    <property type="protein sequence ID" value="SCV67262.1"/>
    <property type="molecule type" value="Genomic_DNA"/>
</dbReference>
<dbReference type="STRING" id="269621.A0A238EZH9"/>
<reference evidence="3" key="1">
    <citation type="submission" date="2016-09" db="EMBL/GenBank/DDBJ databases">
        <authorList>
            <person name="Jeantristanb JTB J.-T."/>
            <person name="Ricardo R."/>
        </authorList>
    </citation>
    <scope>NUCLEOTIDE SEQUENCE [LARGE SCALE GENOMIC DNA]</scope>
</reference>
<dbReference type="AlphaFoldDB" id="A0A238EZH9"/>
<organism evidence="2 3">
    <name type="scientific">Microbotryum intermedium</name>
    <dbReference type="NCBI Taxonomy" id="269621"/>
    <lineage>
        <taxon>Eukaryota</taxon>
        <taxon>Fungi</taxon>
        <taxon>Dikarya</taxon>
        <taxon>Basidiomycota</taxon>
        <taxon>Pucciniomycotina</taxon>
        <taxon>Microbotryomycetes</taxon>
        <taxon>Microbotryales</taxon>
        <taxon>Microbotryaceae</taxon>
        <taxon>Microbotryum</taxon>
    </lineage>
</organism>
<keyword evidence="3" id="KW-1185">Reference proteome</keyword>
<evidence type="ECO:0000313" key="2">
    <source>
        <dbReference type="EMBL" id="SCV67262.1"/>
    </source>
</evidence>
<gene>
    <name evidence="2" type="ORF">BQ2448_5908</name>
</gene>
<name>A0A238EZH9_9BASI</name>